<keyword evidence="4 7" id="KW-0560">Oxidoreductase</keyword>
<dbReference type="PROSITE" id="PS00557">
    <property type="entry name" value="FMN_HYDROXY_ACID_DH_1"/>
    <property type="match status" value="1"/>
</dbReference>
<comment type="cofactor">
    <cofactor evidence="1">
        <name>FMN</name>
        <dbReference type="ChEBI" id="CHEBI:58210"/>
    </cofactor>
</comment>
<protein>
    <submittedName>
        <fullName evidence="7">Alpha-hydroxy acid oxidase</fullName>
        <ecNumber evidence="7">1.-.-.-</ecNumber>
    </submittedName>
</protein>
<dbReference type="Gene3D" id="3.20.20.70">
    <property type="entry name" value="Aldolase class I"/>
    <property type="match status" value="1"/>
</dbReference>
<evidence type="ECO:0000256" key="5">
    <source>
        <dbReference type="ARBA" id="ARBA00024042"/>
    </source>
</evidence>
<dbReference type="InterPro" id="IPR000262">
    <property type="entry name" value="FMN-dep_DH"/>
</dbReference>
<proteinExistence type="inferred from homology"/>
<dbReference type="EMBL" id="JBHRWR010000021">
    <property type="protein sequence ID" value="MFC3576810.1"/>
    <property type="molecule type" value="Genomic_DNA"/>
</dbReference>
<evidence type="ECO:0000256" key="4">
    <source>
        <dbReference type="ARBA" id="ARBA00023002"/>
    </source>
</evidence>
<dbReference type="Proteomes" id="UP001595701">
    <property type="component" value="Unassembled WGS sequence"/>
</dbReference>
<dbReference type="SUPFAM" id="SSF51395">
    <property type="entry name" value="FMN-linked oxidoreductases"/>
    <property type="match status" value="1"/>
</dbReference>
<name>A0ABV7SL12_9ACTN</name>
<reference evidence="8" key="1">
    <citation type="journal article" date="2019" name="Int. J. Syst. Evol. Microbiol.">
        <title>The Global Catalogue of Microorganisms (GCM) 10K type strain sequencing project: providing services to taxonomists for standard genome sequencing and annotation.</title>
        <authorList>
            <consortium name="The Broad Institute Genomics Platform"/>
            <consortium name="The Broad Institute Genome Sequencing Center for Infectious Disease"/>
            <person name="Wu L."/>
            <person name="Ma J."/>
        </authorList>
    </citation>
    <scope>NUCLEOTIDE SEQUENCE [LARGE SCALE GENOMIC DNA]</scope>
    <source>
        <strain evidence="8">CGMCC 4.7035</strain>
    </source>
</reference>
<evidence type="ECO:0000313" key="7">
    <source>
        <dbReference type="EMBL" id="MFC3576810.1"/>
    </source>
</evidence>
<keyword evidence="3" id="KW-0288">FMN</keyword>
<dbReference type="GO" id="GO:0016491">
    <property type="term" value="F:oxidoreductase activity"/>
    <property type="evidence" value="ECO:0007669"/>
    <property type="project" value="UniProtKB-KW"/>
</dbReference>
<evidence type="ECO:0000313" key="8">
    <source>
        <dbReference type="Proteomes" id="UP001595701"/>
    </source>
</evidence>
<dbReference type="InterPro" id="IPR012133">
    <property type="entry name" value="Alpha-hydoxy_acid_DH_FMN"/>
</dbReference>
<organism evidence="7 8">
    <name type="scientific">Streptomyces yaanensis</name>
    <dbReference type="NCBI Taxonomy" id="1142239"/>
    <lineage>
        <taxon>Bacteria</taxon>
        <taxon>Bacillati</taxon>
        <taxon>Actinomycetota</taxon>
        <taxon>Actinomycetes</taxon>
        <taxon>Kitasatosporales</taxon>
        <taxon>Streptomycetaceae</taxon>
        <taxon>Streptomyces</taxon>
    </lineage>
</organism>
<dbReference type="CDD" id="cd02809">
    <property type="entry name" value="alpha_hydroxyacid_oxid_FMN"/>
    <property type="match status" value="1"/>
</dbReference>
<dbReference type="PANTHER" id="PTHR10578">
    <property type="entry name" value="S -2-HYDROXY-ACID OXIDASE-RELATED"/>
    <property type="match status" value="1"/>
</dbReference>
<sequence>MPVPTAQAYQAAAHEVMDRHLWDFVEGGAGDERAVLANVHAFDAVRLRPRVLTGCGEPSTKTRILGRHWRTPIAVAPMAYHSAFDDGGEVSTASGADRAGCPLVVSTFAGRRFADIAAATTIAPWLQLYCFKDRSVTRHVIETAEAAGFEALVLTVDTPRLGRRLRDERNGFRLPDGVLPANLPPGDFSSPSEHSRTAFDPGLDWTVLDWLRSITALPVLVKGVLAAEDAELAIKAGAAGVIVSNHGGRQLDRAPATLDVLAEIAAAVDGRCPVLLDGGVRRGSDVLAAAALGADAVLMGRPVLHALAAEGSEGVARLLGAVAEELADTMVLTGTASLSDARPELVIGRRQPTIEL</sequence>
<evidence type="ECO:0000256" key="2">
    <source>
        <dbReference type="ARBA" id="ARBA00022630"/>
    </source>
</evidence>
<feature type="domain" description="FMN hydroxy acid dehydrogenase" evidence="6">
    <location>
        <begin position="1"/>
        <end position="351"/>
    </location>
</feature>
<comment type="similarity">
    <text evidence="5">Belongs to the FMN-dependent alpha-hydroxy acid dehydrogenase family.</text>
</comment>
<dbReference type="InterPro" id="IPR013785">
    <property type="entry name" value="Aldolase_TIM"/>
</dbReference>
<evidence type="ECO:0000256" key="3">
    <source>
        <dbReference type="ARBA" id="ARBA00022643"/>
    </source>
</evidence>
<keyword evidence="8" id="KW-1185">Reference proteome</keyword>
<accession>A0ABV7SL12</accession>
<dbReference type="PROSITE" id="PS51349">
    <property type="entry name" value="FMN_HYDROXY_ACID_DH_2"/>
    <property type="match status" value="1"/>
</dbReference>
<dbReference type="InterPro" id="IPR037396">
    <property type="entry name" value="FMN_HAD"/>
</dbReference>
<dbReference type="EC" id="1.-.-.-" evidence="7"/>
<dbReference type="RefSeq" id="WP_310764163.1">
    <property type="nucleotide sequence ID" value="NZ_JBHRWR010000021.1"/>
</dbReference>
<dbReference type="Pfam" id="PF01070">
    <property type="entry name" value="FMN_dh"/>
    <property type="match status" value="1"/>
</dbReference>
<evidence type="ECO:0000256" key="1">
    <source>
        <dbReference type="ARBA" id="ARBA00001917"/>
    </source>
</evidence>
<keyword evidence="2" id="KW-0285">Flavoprotein</keyword>
<comment type="caution">
    <text evidence="7">The sequence shown here is derived from an EMBL/GenBank/DDBJ whole genome shotgun (WGS) entry which is preliminary data.</text>
</comment>
<dbReference type="InterPro" id="IPR008259">
    <property type="entry name" value="FMN_hydac_DH_AS"/>
</dbReference>
<dbReference type="PIRSF" id="PIRSF000138">
    <property type="entry name" value="Al-hdrx_acd_dh"/>
    <property type="match status" value="1"/>
</dbReference>
<gene>
    <name evidence="7" type="ORF">ACFOZ0_26725</name>
</gene>
<dbReference type="PANTHER" id="PTHR10578:SF107">
    <property type="entry name" value="2-HYDROXYACID OXIDASE 1"/>
    <property type="match status" value="1"/>
</dbReference>
<evidence type="ECO:0000259" key="6">
    <source>
        <dbReference type="PROSITE" id="PS51349"/>
    </source>
</evidence>